<evidence type="ECO:0000313" key="4">
    <source>
        <dbReference type="EMBL" id="MDQ2069230.1"/>
    </source>
</evidence>
<gene>
    <name evidence="4" type="ORF">RBH19_05050</name>
</gene>
<feature type="transmembrane region" description="Helical" evidence="1">
    <location>
        <begin position="43"/>
        <end position="60"/>
    </location>
</feature>
<feature type="transmembrane region" description="Helical" evidence="1">
    <location>
        <begin position="110"/>
        <end position="130"/>
    </location>
</feature>
<feature type="transmembrane region" description="Helical" evidence="1">
    <location>
        <begin position="142"/>
        <end position="161"/>
    </location>
</feature>
<dbReference type="EMBL" id="JAVDDT010000002">
    <property type="protein sequence ID" value="MDQ2069230.1"/>
    <property type="molecule type" value="Genomic_DNA"/>
</dbReference>
<proteinExistence type="predicted"/>
<keyword evidence="5" id="KW-1185">Reference proteome</keyword>
<dbReference type="Pfam" id="PF19346">
    <property type="entry name" value="DUF5924"/>
    <property type="match status" value="1"/>
</dbReference>
<organism evidence="4 5">
    <name type="scientific">Natronospira bacteriovora</name>
    <dbReference type="NCBI Taxonomy" id="3069753"/>
    <lineage>
        <taxon>Bacteria</taxon>
        <taxon>Pseudomonadati</taxon>
        <taxon>Pseudomonadota</taxon>
        <taxon>Gammaproteobacteria</taxon>
        <taxon>Natronospirales</taxon>
        <taxon>Natronospiraceae</taxon>
        <taxon>Natronospira</taxon>
    </lineage>
</organism>
<feature type="transmembrane region" description="Helical" evidence="1">
    <location>
        <begin position="20"/>
        <end position="37"/>
    </location>
</feature>
<protein>
    <submittedName>
        <fullName evidence="4">DUF5924 family protein</fullName>
    </submittedName>
</protein>
<dbReference type="Proteomes" id="UP001239019">
    <property type="component" value="Unassembled WGS sequence"/>
</dbReference>
<feature type="transmembrane region" description="Helical" evidence="1">
    <location>
        <begin position="192"/>
        <end position="212"/>
    </location>
</feature>
<evidence type="ECO:0000313" key="5">
    <source>
        <dbReference type="Proteomes" id="UP001239019"/>
    </source>
</evidence>
<feature type="domain" description="DUF2914" evidence="2">
    <location>
        <begin position="271"/>
        <end position="335"/>
    </location>
</feature>
<comment type="caution">
    <text evidence="4">The sequence shown here is derived from an EMBL/GenBank/DDBJ whole genome shotgun (WGS) entry which is preliminary data.</text>
</comment>
<evidence type="ECO:0000256" key="1">
    <source>
        <dbReference type="SAM" id="Phobius"/>
    </source>
</evidence>
<keyword evidence="1" id="KW-1133">Transmembrane helix</keyword>
<dbReference type="Pfam" id="PF11141">
    <property type="entry name" value="DUF2914"/>
    <property type="match status" value="1"/>
</dbReference>
<evidence type="ECO:0000259" key="3">
    <source>
        <dbReference type="Pfam" id="PF19346"/>
    </source>
</evidence>
<feature type="domain" description="DUF5924" evidence="3">
    <location>
        <begin position="1"/>
        <end position="259"/>
    </location>
</feature>
<feature type="transmembrane region" description="Helical" evidence="1">
    <location>
        <begin position="167"/>
        <end position="185"/>
    </location>
</feature>
<feature type="transmembrane region" description="Helical" evidence="1">
    <location>
        <begin position="80"/>
        <end position="104"/>
    </location>
</feature>
<dbReference type="InterPro" id="IPR022606">
    <property type="entry name" value="DUF2914"/>
</dbReference>
<dbReference type="InterPro" id="IPR016937">
    <property type="entry name" value="UCP029727"/>
</dbReference>
<sequence length="341" mass="38223">MATVKGRLLRLGVHIRRHPLFFAAVGFASGLASFLLVERQEEMAALIALFMLASWAWLLLEHPIRRLLHTLFRLDLPPPLLRFTTQIVHQESFFFILPFLFITTSWESPQLLFSVLIALAALISIVDPLYNGWLARRRWMYLAYHSLALFALLLAALPVIFQLDTLQTYLIATGLAVAFAFPSLCRVIPVGGLAWAAGLTGLTVALAGGAWLGRVMVPPATLWLTSVVITEDVDRDQRSAGNGVDRIPADLLQNGGIYAYTAVRAPRGLRETIYHHWIHDGQTYDVIPLEITGGREAGYRAWTRKENFPQRPEGQWEVRVKTRSGQMIGRTRFQVESEPGA</sequence>
<keyword evidence="1" id="KW-0812">Transmembrane</keyword>
<keyword evidence="1" id="KW-0472">Membrane</keyword>
<name>A0ABU0W5D4_9GAMM</name>
<dbReference type="RefSeq" id="WP_306727716.1">
    <property type="nucleotide sequence ID" value="NZ_JAVDDT010000002.1"/>
</dbReference>
<dbReference type="InterPro" id="IPR045968">
    <property type="entry name" value="DUF5924"/>
</dbReference>
<evidence type="ECO:0000259" key="2">
    <source>
        <dbReference type="Pfam" id="PF11141"/>
    </source>
</evidence>
<accession>A0ABU0W5D4</accession>
<dbReference type="PIRSF" id="PIRSF029727">
    <property type="entry name" value="UCP029727"/>
    <property type="match status" value="1"/>
</dbReference>
<reference evidence="4 5" key="1">
    <citation type="submission" date="2023-08" db="EMBL/GenBank/DDBJ databases">
        <title>Whole-genome sequencing of halo(alkali)philic microorganisms from hypersaline lakes.</title>
        <authorList>
            <person name="Sorokin D.Y."/>
            <person name="Abbas B."/>
            <person name="Merkel A.Y."/>
        </authorList>
    </citation>
    <scope>NUCLEOTIDE SEQUENCE [LARGE SCALE GENOMIC DNA]</scope>
    <source>
        <strain evidence="4 5">AB-CW4</strain>
    </source>
</reference>